<dbReference type="GO" id="GO:0016604">
    <property type="term" value="C:nuclear body"/>
    <property type="evidence" value="ECO:0007669"/>
    <property type="project" value="TreeGrafter"/>
</dbReference>
<dbReference type="PANTHER" id="PTHR21196:SF1">
    <property type="entry name" value="U7 SNRNA-ASSOCIATED SM-LIKE PROTEIN LSM10"/>
    <property type="match status" value="1"/>
</dbReference>
<sequence>MENLSRREKYFLYNGMSCLIRGLLGNYVLIDLRNGLSVTGRLTFVDGFMNVCMEDAVLIHCNGKRYSFDNYFVQARQIRYVHIPEEMKILPTIEKQLSEIQYQKHVKKDEKPTFKQRRLLERQQKTLIDVKNYKNKAKEQ</sequence>
<evidence type="ECO:0000313" key="2">
    <source>
        <dbReference type="EMBL" id="NOV48775.1"/>
    </source>
</evidence>
<dbReference type="Pfam" id="PF01423">
    <property type="entry name" value="LSM"/>
    <property type="match status" value="1"/>
</dbReference>
<feature type="domain" description="Sm" evidence="1">
    <location>
        <begin position="18"/>
        <end position="83"/>
    </location>
</feature>
<dbReference type="GO" id="GO:0071209">
    <property type="term" value="F:U7 snRNA binding"/>
    <property type="evidence" value="ECO:0007669"/>
    <property type="project" value="TreeGrafter"/>
</dbReference>
<name>A0A6M2DQZ5_XENCH</name>
<evidence type="ECO:0000259" key="1">
    <source>
        <dbReference type="SMART" id="SM00651"/>
    </source>
</evidence>
<dbReference type="CDD" id="cd01733">
    <property type="entry name" value="LSm10"/>
    <property type="match status" value="1"/>
</dbReference>
<protein>
    <submittedName>
        <fullName evidence="2">Putative u7 snrna-associated sm-like protein lsm10</fullName>
    </submittedName>
</protein>
<accession>A0A6M2DQZ5</accession>
<dbReference type="InterPro" id="IPR010920">
    <property type="entry name" value="LSM_dom_sf"/>
</dbReference>
<dbReference type="Gene3D" id="2.30.30.100">
    <property type="match status" value="1"/>
</dbReference>
<dbReference type="EMBL" id="GIIL01005049">
    <property type="protein sequence ID" value="NOV48775.1"/>
    <property type="molecule type" value="Transcribed_RNA"/>
</dbReference>
<reference evidence="2" key="1">
    <citation type="submission" date="2020-03" db="EMBL/GenBank/DDBJ databases">
        <title>Transcriptomic Profiling of the Digestive Tract of the Rat Flea, Xenopsylla cheopis, Following Blood Feeding and Infection with Yersinia pestis.</title>
        <authorList>
            <person name="Bland D.M."/>
            <person name="Martens C.A."/>
            <person name="Virtaneva K."/>
            <person name="Kanakabandi K."/>
            <person name="Long D."/>
            <person name="Rosenke R."/>
            <person name="Saturday G.A."/>
            <person name="Hoyt F.H."/>
            <person name="Bruno D.P."/>
            <person name="Ribeiro J.M.C."/>
            <person name="Hinnebusch J."/>
        </authorList>
    </citation>
    <scope>NUCLEOTIDE SEQUENCE</scope>
</reference>
<dbReference type="InterPro" id="IPR052840">
    <property type="entry name" value="U7_snRNA_Sm-like"/>
</dbReference>
<dbReference type="InterPro" id="IPR001163">
    <property type="entry name" value="Sm_dom_euk/arc"/>
</dbReference>
<organism evidence="2">
    <name type="scientific">Xenopsylla cheopis</name>
    <name type="common">Oriental rat flea</name>
    <name type="synonym">Pulex cheopis</name>
    <dbReference type="NCBI Taxonomy" id="163159"/>
    <lineage>
        <taxon>Eukaryota</taxon>
        <taxon>Metazoa</taxon>
        <taxon>Ecdysozoa</taxon>
        <taxon>Arthropoda</taxon>
        <taxon>Hexapoda</taxon>
        <taxon>Insecta</taxon>
        <taxon>Pterygota</taxon>
        <taxon>Neoptera</taxon>
        <taxon>Endopterygota</taxon>
        <taxon>Siphonaptera</taxon>
        <taxon>Pulicidae</taxon>
        <taxon>Xenopsyllinae</taxon>
        <taxon>Xenopsylla</taxon>
    </lineage>
</organism>
<dbReference type="GO" id="GO:0006398">
    <property type="term" value="P:mRNA 3'-end processing by stem-loop binding and cleavage"/>
    <property type="evidence" value="ECO:0007669"/>
    <property type="project" value="TreeGrafter"/>
</dbReference>
<dbReference type="PANTHER" id="PTHR21196">
    <property type="entry name" value="U7 SNRNA-ASSOCIATED SM-LIKE PROTEIN LSM10"/>
    <property type="match status" value="1"/>
</dbReference>
<dbReference type="AlphaFoldDB" id="A0A6M2DQZ5"/>
<dbReference type="GO" id="GO:0071208">
    <property type="term" value="F:histone pre-mRNA DCP binding"/>
    <property type="evidence" value="ECO:0007669"/>
    <property type="project" value="TreeGrafter"/>
</dbReference>
<dbReference type="GO" id="GO:0071254">
    <property type="term" value="C:cytoplasmic U snRNP body"/>
    <property type="evidence" value="ECO:0007669"/>
    <property type="project" value="TreeGrafter"/>
</dbReference>
<dbReference type="SUPFAM" id="SSF50182">
    <property type="entry name" value="Sm-like ribonucleoproteins"/>
    <property type="match status" value="1"/>
</dbReference>
<proteinExistence type="predicted"/>
<dbReference type="SMART" id="SM00651">
    <property type="entry name" value="Sm"/>
    <property type="match status" value="1"/>
</dbReference>